<protein>
    <submittedName>
        <fullName evidence="2">Uncharacterized protein</fullName>
    </submittedName>
</protein>
<name>A0A7W7K0G0_9SPHN</name>
<evidence type="ECO:0000256" key="1">
    <source>
        <dbReference type="SAM" id="Phobius"/>
    </source>
</evidence>
<dbReference type="AlphaFoldDB" id="A0A7W7K0G0"/>
<comment type="caution">
    <text evidence="2">The sequence shown here is derived from an EMBL/GenBank/DDBJ whole genome shotgun (WGS) entry which is preliminary data.</text>
</comment>
<feature type="transmembrane region" description="Helical" evidence="1">
    <location>
        <begin position="42"/>
        <end position="64"/>
    </location>
</feature>
<keyword evidence="3" id="KW-1185">Reference proteome</keyword>
<organism evidence="2 3">
    <name type="scientific">Sphingomonas kyeonggiensis</name>
    <dbReference type="NCBI Taxonomy" id="1268553"/>
    <lineage>
        <taxon>Bacteria</taxon>
        <taxon>Pseudomonadati</taxon>
        <taxon>Pseudomonadota</taxon>
        <taxon>Alphaproteobacteria</taxon>
        <taxon>Sphingomonadales</taxon>
        <taxon>Sphingomonadaceae</taxon>
        <taxon>Sphingomonas</taxon>
    </lineage>
</organism>
<dbReference type="RefSeq" id="WP_184165684.1">
    <property type="nucleotide sequence ID" value="NZ_JACHLN010000002.1"/>
</dbReference>
<keyword evidence="1" id="KW-1133">Transmembrane helix</keyword>
<dbReference type="EMBL" id="JACHLN010000002">
    <property type="protein sequence ID" value="MBB4838724.1"/>
    <property type="molecule type" value="Genomic_DNA"/>
</dbReference>
<sequence length="89" mass="9169">MRDDLDDMLGRLAARPVHPGLEDMSASVLDRIAAPRPRQDRFAVTGALAAVLAVGMGLGGSWAMQAPAHKVATFDSSLALAPSTLLGGS</sequence>
<keyword evidence="1" id="KW-0472">Membrane</keyword>
<proteinExistence type="predicted"/>
<gene>
    <name evidence="2" type="ORF">HNP52_001793</name>
</gene>
<evidence type="ECO:0000313" key="2">
    <source>
        <dbReference type="EMBL" id="MBB4838724.1"/>
    </source>
</evidence>
<dbReference type="Proteomes" id="UP000575241">
    <property type="component" value="Unassembled WGS sequence"/>
</dbReference>
<accession>A0A7W7K0G0</accession>
<keyword evidence="1" id="KW-0812">Transmembrane</keyword>
<reference evidence="2 3" key="1">
    <citation type="submission" date="2020-08" db="EMBL/GenBank/DDBJ databases">
        <title>Functional genomics of gut bacteria from endangered species of beetles.</title>
        <authorList>
            <person name="Carlos-Shanley C."/>
        </authorList>
    </citation>
    <scope>NUCLEOTIDE SEQUENCE [LARGE SCALE GENOMIC DNA]</scope>
    <source>
        <strain evidence="2 3">S00224</strain>
    </source>
</reference>
<evidence type="ECO:0000313" key="3">
    <source>
        <dbReference type="Proteomes" id="UP000575241"/>
    </source>
</evidence>